<evidence type="ECO:0000256" key="2">
    <source>
        <dbReference type="SAM" id="Phobius"/>
    </source>
</evidence>
<name>A0ABW5B0E6_9FLAO</name>
<keyword evidence="2" id="KW-1133">Transmembrane helix</keyword>
<keyword evidence="4" id="KW-1185">Reference proteome</keyword>
<keyword evidence="2" id="KW-0472">Membrane</keyword>
<sequence length="738" mass="84406">MSAPGNKIVTRFKRHWQLKLWIEVIMYALGLTIFTYFVFQIILFSVVVFVVAAGIMALIIKPYALNLQKVSTYIDQHLHDAEYSTGLLLIPEENLSDIAKLQQHKIITELNARLKTLKPPGHSIRGVVVMGLFVVIGFVISQFDLMRPSQKIQQSNMPSEQIVFVPTDSTQVKTKPPKVESQHVTIQYPKYTNTPSFQTSEMNIKVLEGSELSWHIKFDSAIESVTMESMGNHYPMQPVDSAYVSTSKAKSTGFYNFKFINSDGASYVSQLYSIEVIKDQIPIVEVKDIKQFTSFSFKDSKNLAFNASITDDFGVASAYIIATVSKGSGESVKFREEKLNFDTGVVVGGKRQNLSKTINLDQMKMEPGDELYFYIEVLDQKRPKPNKSRSETFFAVVKDTVSDQFAVEGTMGVDLMPDYFRSQRQLIIDTEKLLKDKPKLLSQEFKFKSNELGFDQKVLRIKYAEFMGDESEFGPAQQESEGTHEEGEQHDSEDPLAEYTHKHDTENEHNLVAEEGEGGEKEDPLHEYLHNHDDPEESTLFTQSLKSKLRQALNQMWDSELYLRLYQPEKSLTYQYKALKLIQEIKNSARIYVHRIGFDPPPIKENKRLTGKIKKVKNFRKEEELAQPALYPFIRQATLRLEQLVANKQILSESDRNLFEQARNELAIKAIEAPGKYLKTLQQLKQITEIKEIPSSTLIEVQKELFAVLPEANPNPIKKEKVASEINELLLKELEIHD</sequence>
<feature type="compositionally biased region" description="Basic and acidic residues" evidence="1">
    <location>
        <begin position="481"/>
        <end position="495"/>
    </location>
</feature>
<feature type="transmembrane region" description="Helical" evidence="2">
    <location>
        <begin position="43"/>
        <end position="60"/>
    </location>
</feature>
<reference evidence="4" key="1">
    <citation type="journal article" date="2019" name="Int. J. Syst. Evol. Microbiol.">
        <title>The Global Catalogue of Microorganisms (GCM) 10K type strain sequencing project: providing services to taxonomists for standard genome sequencing and annotation.</title>
        <authorList>
            <consortium name="The Broad Institute Genomics Platform"/>
            <consortium name="The Broad Institute Genome Sequencing Center for Infectious Disease"/>
            <person name="Wu L."/>
            <person name="Ma J."/>
        </authorList>
    </citation>
    <scope>NUCLEOTIDE SEQUENCE [LARGE SCALE GENOMIC DNA]</scope>
    <source>
        <strain evidence="4">DT92</strain>
    </source>
</reference>
<feature type="transmembrane region" description="Helical" evidence="2">
    <location>
        <begin position="20"/>
        <end position="37"/>
    </location>
</feature>
<gene>
    <name evidence="3" type="ORF">ACFSJT_15620</name>
</gene>
<evidence type="ECO:0000313" key="4">
    <source>
        <dbReference type="Proteomes" id="UP001597344"/>
    </source>
</evidence>
<dbReference type="EMBL" id="JBHUHY010000016">
    <property type="protein sequence ID" value="MFD2188232.1"/>
    <property type="molecule type" value="Genomic_DNA"/>
</dbReference>
<proteinExistence type="predicted"/>
<protein>
    <submittedName>
        <fullName evidence="3">Tryptophan-rich sensory protein</fullName>
    </submittedName>
</protein>
<organism evidence="3 4">
    <name type="scientific">Aquimarina celericrescens</name>
    <dbReference type="NCBI Taxonomy" id="1964542"/>
    <lineage>
        <taxon>Bacteria</taxon>
        <taxon>Pseudomonadati</taxon>
        <taxon>Bacteroidota</taxon>
        <taxon>Flavobacteriia</taxon>
        <taxon>Flavobacteriales</taxon>
        <taxon>Flavobacteriaceae</taxon>
        <taxon>Aquimarina</taxon>
    </lineage>
</organism>
<feature type="transmembrane region" description="Helical" evidence="2">
    <location>
        <begin position="123"/>
        <end position="143"/>
    </location>
</feature>
<dbReference type="RefSeq" id="WP_378321253.1">
    <property type="nucleotide sequence ID" value="NZ_JBHUHY010000016.1"/>
</dbReference>
<evidence type="ECO:0000256" key="1">
    <source>
        <dbReference type="SAM" id="MobiDB-lite"/>
    </source>
</evidence>
<accession>A0ABW5B0E6</accession>
<keyword evidence="2" id="KW-0812">Transmembrane</keyword>
<dbReference type="Proteomes" id="UP001597344">
    <property type="component" value="Unassembled WGS sequence"/>
</dbReference>
<evidence type="ECO:0000313" key="3">
    <source>
        <dbReference type="EMBL" id="MFD2188232.1"/>
    </source>
</evidence>
<feature type="region of interest" description="Disordered" evidence="1">
    <location>
        <begin position="470"/>
        <end position="495"/>
    </location>
</feature>
<comment type="caution">
    <text evidence="3">The sequence shown here is derived from an EMBL/GenBank/DDBJ whole genome shotgun (WGS) entry which is preliminary data.</text>
</comment>